<dbReference type="InParanoid" id="A0A6P8HWH2"/>
<proteinExistence type="predicted"/>
<dbReference type="AlphaFoldDB" id="A0A6P8HWH2"/>
<reference evidence="3" key="1">
    <citation type="submission" date="2025-08" db="UniProtKB">
        <authorList>
            <consortium name="RefSeq"/>
        </authorList>
    </citation>
    <scope>IDENTIFICATION</scope>
    <source>
        <tissue evidence="3">Tentacle</tissue>
    </source>
</reference>
<evidence type="ECO:0000313" key="2">
    <source>
        <dbReference type="Proteomes" id="UP000515163"/>
    </source>
</evidence>
<dbReference type="InterPro" id="IPR008753">
    <property type="entry name" value="Peptidase_M13_N"/>
</dbReference>
<organism evidence="2 3">
    <name type="scientific">Actinia tenebrosa</name>
    <name type="common">Australian red waratah sea anemone</name>
    <dbReference type="NCBI Taxonomy" id="6105"/>
    <lineage>
        <taxon>Eukaryota</taxon>
        <taxon>Metazoa</taxon>
        <taxon>Cnidaria</taxon>
        <taxon>Anthozoa</taxon>
        <taxon>Hexacorallia</taxon>
        <taxon>Actiniaria</taxon>
        <taxon>Actiniidae</taxon>
        <taxon>Actinia</taxon>
    </lineage>
</organism>
<dbReference type="GO" id="GO:0016485">
    <property type="term" value="P:protein processing"/>
    <property type="evidence" value="ECO:0007669"/>
    <property type="project" value="TreeGrafter"/>
</dbReference>
<dbReference type="KEGG" id="aten:116293611"/>
<dbReference type="Gene3D" id="3.40.390.10">
    <property type="entry name" value="Collagenase (Catalytic Domain)"/>
    <property type="match status" value="1"/>
</dbReference>
<dbReference type="Pfam" id="PF05649">
    <property type="entry name" value="Peptidase_M13_N"/>
    <property type="match status" value="1"/>
</dbReference>
<name>A0A6P8HWH2_ACTTE</name>
<keyword evidence="2" id="KW-1185">Reference proteome</keyword>
<protein>
    <submittedName>
        <fullName evidence="3">Endothelin-converting enzyme 2-like</fullName>
    </submittedName>
</protein>
<feature type="domain" description="Peptidase M13 N-terminal" evidence="1">
    <location>
        <begin position="115"/>
        <end position="500"/>
    </location>
</feature>
<dbReference type="SUPFAM" id="SSF55486">
    <property type="entry name" value="Metalloproteases ('zincins'), catalytic domain"/>
    <property type="match status" value="1"/>
</dbReference>
<dbReference type="Gene3D" id="1.10.1380.10">
    <property type="entry name" value="Neutral endopeptidase , domain2"/>
    <property type="match status" value="1"/>
</dbReference>
<dbReference type="GO" id="GO:0005886">
    <property type="term" value="C:plasma membrane"/>
    <property type="evidence" value="ECO:0007669"/>
    <property type="project" value="TreeGrafter"/>
</dbReference>
<evidence type="ECO:0000313" key="3">
    <source>
        <dbReference type="RefSeq" id="XP_031556927.1"/>
    </source>
</evidence>
<sequence length="530" mass="60245">MRREQLISDGSARISVVVMERMMNGGSGGRQENKRWSLIHGARFLTVFLVITIIHVSASQNKISTIDQGLNKISSPRNVKTTSKTNTQSSMLCNTTECIEAANLIKSSMNLAVNPCDDIYEHACGRWNISNPLPPGLSYYSMYVLAGRKLDKYKRTIFETGNIPAKGASREIKQMPSYLYKSCMNLTAIDNLGDAPLRERIRELGGWDMSGDWNESSWDFKKNLLSIHKLKKGGPVFYVDIVPSGLGIKRSFILQPDEVLPKEEYLNLSSKTILAYRQLIIEVVNLLGGKVNTTAKKADEIIRLEAQLADISFTHSAWQRFLSVNRTLDQLQQEVPEFDWTHHMNKLFAPNTIPKNEVITLPTLPYLKKVMRIIQNTPKRIMANYMVWYVIQSEIEWLSAPFRNAQKKYVQAEEDIKSEKERWEKCIASASKSFEDVTTAAYVYDNQAKIAKGISLAKGIMNEGIQAFKDNVNSLTWLDGATRSGVYQKVDGMKFKVGYPDYMLDSAKMAKIFEKYKGLTIRKDTYFKNK</sequence>
<dbReference type="InterPro" id="IPR042089">
    <property type="entry name" value="Peptidase_M13_dom_2"/>
</dbReference>
<dbReference type="GeneID" id="116293611"/>
<gene>
    <name evidence="3" type="primary">LOC116293611</name>
</gene>
<dbReference type="InterPro" id="IPR024079">
    <property type="entry name" value="MetalloPept_cat_dom_sf"/>
</dbReference>
<dbReference type="GO" id="GO:0004222">
    <property type="term" value="F:metalloendopeptidase activity"/>
    <property type="evidence" value="ECO:0007669"/>
    <property type="project" value="InterPro"/>
</dbReference>
<dbReference type="PANTHER" id="PTHR11733:SF240">
    <property type="entry name" value="GH14155P-RELATED"/>
    <property type="match status" value="1"/>
</dbReference>
<dbReference type="Proteomes" id="UP000515163">
    <property type="component" value="Unplaced"/>
</dbReference>
<dbReference type="PROSITE" id="PS51885">
    <property type="entry name" value="NEPRILYSIN"/>
    <property type="match status" value="1"/>
</dbReference>
<evidence type="ECO:0000259" key="1">
    <source>
        <dbReference type="Pfam" id="PF05649"/>
    </source>
</evidence>
<dbReference type="RefSeq" id="XP_031556927.1">
    <property type="nucleotide sequence ID" value="XM_031701067.1"/>
</dbReference>
<accession>A0A6P8HWH2</accession>
<dbReference type="CDD" id="cd08662">
    <property type="entry name" value="M13"/>
    <property type="match status" value="1"/>
</dbReference>
<dbReference type="InterPro" id="IPR000718">
    <property type="entry name" value="Peptidase_M13"/>
</dbReference>
<dbReference type="PANTHER" id="PTHR11733">
    <property type="entry name" value="ZINC METALLOPROTEASE FAMILY M13 NEPRILYSIN-RELATED"/>
    <property type="match status" value="1"/>
</dbReference>
<dbReference type="OrthoDB" id="6475849at2759"/>